<dbReference type="Pfam" id="PF06089">
    <property type="entry name" value="Asparaginase_II"/>
    <property type="match status" value="1"/>
</dbReference>
<dbReference type="Proteomes" id="UP000295083">
    <property type="component" value="Unassembled WGS sequence"/>
</dbReference>
<protein>
    <recommendedName>
        <fullName evidence="3">L-asparaginase II</fullName>
    </recommendedName>
</protein>
<dbReference type="EMBL" id="QAPG01000054">
    <property type="protein sequence ID" value="TDZ34384.1"/>
    <property type="molecule type" value="Genomic_DNA"/>
</dbReference>
<comment type="caution">
    <text evidence="1">The sequence shown here is derived from an EMBL/GenBank/DDBJ whole genome shotgun (WGS) entry which is preliminary data.</text>
</comment>
<evidence type="ECO:0000313" key="1">
    <source>
        <dbReference type="EMBL" id="TDZ34384.1"/>
    </source>
</evidence>
<proteinExistence type="predicted"/>
<dbReference type="PANTHER" id="PTHR42110">
    <property type="entry name" value="L-ASPARAGINASE, PUTATIVE (AFU_ORTHOLOGUE AFUA_3G11890)-RELATED"/>
    <property type="match status" value="1"/>
</dbReference>
<reference evidence="1 2" key="1">
    <citation type="submission" date="2018-11" db="EMBL/GenBank/DDBJ databases">
        <title>Genome sequence and assembly of Colletotrichum spinosum.</title>
        <authorList>
            <person name="Gan P."/>
            <person name="Shirasu K."/>
        </authorList>
    </citation>
    <scope>NUCLEOTIDE SEQUENCE [LARGE SCALE GENOMIC DNA]</scope>
    <source>
        <strain evidence="1 2">CBS 515.97</strain>
    </source>
</reference>
<organism evidence="1 2">
    <name type="scientific">Colletotrichum spinosum</name>
    <dbReference type="NCBI Taxonomy" id="1347390"/>
    <lineage>
        <taxon>Eukaryota</taxon>
        <taxon>Fungi</taxon>
        <taxon>Dikarya</taxon>
        <taxon>Ascomycota</taxon>
        <taxon>Pezizomycotina</taxon>
        <taxon>Sordariomycetes</taxon>
        <taxon>Hypocreomycetidae</taxon>
        <taxon>Glomerellales</taxon>
        <taxon>Glomerellaceae</taxon>
        <taxon>Colletotrichum</taxon>
        <taxon>Colletotrichum orbiculare species complex</taxon>
    </lineage>
</organism>
<evidence type="ECO:0000313" key="2">
    <source>
        <dbReference type="Proteomes" id="UP000295083"/>
    </source>
</evidence>
<evidence type="ECO:0008006" key="3">
    <source>
        <dbReference type="Google" id="ProtNLM"/>
    </source>
</evidence>
<dbReference type="AlphaFoldDB" id="A0A4R8QEE4"/>
<name>A0A4R8QEE4_9PEZI</name>
<sequence length="363" mass="38863">MTKTAHLEDFVITDRGGIVENRHAVHAAVVDSAGRLLYAVGNPRRVTLARSAAKPAQALAVLETPGFERFGFTEADLGLACASHSSEARHVERARSMLAKVGARESHLGCGGHPSICPSVDKGWVRAGFEPTPVYNNCSGKHAAMLGGALSLAGGFEDYHLPGHPMQARVKQVVAELSGLGETEVEWAVDGCNLPAPGMPLDSMARMYASFASAADTVARDDDASSATERTQRMARVFRAMSEHPEMVGGQGRFCTLLMEAFGGRLFGKVGADGCYAVGVRESDDTRRLGCRGPLGIAVKIDDGSLEMLYAAVPEILEQLGVGDPDTRRRLEHFHHPRRVNTMGVQTGRVTAAFTVREVDSRP</sequence>
<dbReference type="PANTHER" id="PTHR42110:SF1">
    <property type="entry name" value="L-ASPARAGINASE, PUTATIVE (AFU_ORTHOLOGUE AFUA_3G11890)-RELATED"/>
    <property type="match status" value="1"/>
</dbReference>
<accession>A0A4R8QEE4</accession>
<dbReference type="InterPro" id="IPR010349">
    <property type="entry name" value="Asparaginase_II"/>
</dbReference>
<keyword evidence="2" id="KW-1185">Reference proteome</keyword>
<gene>
    <name evidence="1" type="ORF">C8035_v009432</name>
</gene>